<feature type="binding site" evidence="6">
    <location>
        <position position="239"/>
    </location>
    <ligand>
        <name>a divalent metal cation</name>
        <dbReference type="ChEBI" id="CHEBI:60240"/>
        <label>1</label>
    </ligand>
</feature>
<feature type="binding site" evidence="6">
    <location>
        <position position="175"/>
    </location>
    <ligand>
        <name>a divalent metal cation</name>
        <dbReference type="ChEBI" id="CHEBI:60240"/>
        <label>2</label>
        <note>catalytic</note>
    </ligand>
</feature>
<dbReference type="GO" id="GO:0070006">
    <property type="term" value="F:metalloaminopeptidase activity"/>
    <property type="evidence" value="ECO:0007669"/>
    <property type="project" value="UniProtKB-UniRule"/>
</dbReference>
<keyword evidence="4 6" id="KW-0479">Metal-binding</keyword>
<dbReference type="InterPro" id="IPR036005">
    <property type="entry name" value="Creatinase/aminopeptidase-like"/>
</dbReference>
<dbReference type="PROSITE" id="PS00680">
    <property type="entry name" value="MAP_1"/>
    <property type="match status" value="1"/>
</dbReference>
<dbReference type="InterPro" id="IPR001714">
    <property type="entry name" value="Pept_M24_MAP"/>
</dbReference>
<comment type="similarity">
    <text evidence="6">Belongs to the peptidase M24A family. Methionine aminopeptidase type 1 subfamily.</text>
</comment>
<dbReference type="CDD" id="cd01086">
    <property type="entry name" value="MetAP1"/>
    <property type="match status" value="1"/>
</dbReference>
<evidence type="ECO:0000256" key="2">
    <source>
        <dbReference type="ARBA" id="ARBA00022438"/>
    </source>
</evidence>
<feature type="binding site" evidence="6">
    <location>
        <position position="208"/>
    </location>
    <ligand>
        <name>a divalent metal cation</name>
        <dbReference type="ChEBI" id="CHEBI:60240"/>
        <label>2</label>
        <note>catalytic</note>
    </ligand>
</feature>
<feature type="binding site" evidence="6">
    <location>
        <position position="239"/>
    </location>
    <ligand>
        <name>a divalent metal cation</name>
        <dbReference type="ChEBI" id="CHEBI:60240"/>
        <label>2</label>
        <note>catalytic</note>
    </ligand>
</feature>
<feature type="binding site" evidence="6">
    <location>
        <position position="82"/>
    </location>
    <ligand>
        <name>substrate</name>
    </ligand>
</feature>
<dbReference type="RefSeq" id="WP_089771365.1">
    <property type="nucleotide sequence ID" value="NZ_FNTX01000001.1"/>
</dbReference>
<keyword evidence="3 6" id="KW-0645">Protease</keyword>
<comment type="cofactor">
    <cofactor evidence="6">
        <name>Co(2+)</name>
        <dbReference type="ChEBI" id="CHEBI:48828"/>
    </cofactor>
    <cofactor evidence="6">
        <name>Zn(2+)</name>
        <dbReference type="ChEBI" id="CHEBI:29105"/>
    </cofactor>
    <cofactor evidence="6">
        <name>Mn(2+)</name>
        <dbReference type="ChEBI" id="CHEBI:29035"/>
    </cofactor>
    <cofactor evidence="6">
        <name>Fe(2+)</name>
        <dbReference type="ChEBI" id="CHEBI:29033"/>
    </cofactor>
    <text evidence="6">Binds 2 divalent metal cations per subunit. Has a high-affinity and a low affinity metal-binding site. The true nature of the physiological cofactor is under debate. The enzyme is active with cobalt, zinc, manganese or divalent iron ions. Most likely, methionine aminopeptidases function as mononuclear Fe(2+)-metalloproteases under physiological conditions, and the catalytically relevant metal-binding site has been assigned to the histidine-containing high-affinity site.</text>
</comment>
<evidence type="ECO:0000256" key="3">
    <source>
        <dbReference type="ARBA" id="ARBA00022670"/>
    </source>
</evidence>
<feature type="binding site" evidence="6">
    <location>
        <position position="182"/>
    </location>
    <ligand>
        <name>substrate</name>
    </ligand>
</feature>
<comment type="catalytic activity">
    <reaction evidence="6 7">
        <text>Release of N-terminal amino acids, preferentially methionine, from peptides and arylamides.</text>
        <dbReference type="EC" id="3.4.11.18"/>
    </reaction>
</comment>
<dbReference type="EMBL" id="FNTX01000001">
    <property type="protein sequence ID" value="SED62233.1"/>
    <property type="molecule type" value="Genomic_DNA"/>
</dbReference>
<dbReference type="HAMAP" id="MF_01974">
    <property type="entry name" value="MetAP_1"/>
    <property type="match status" value="1"/>
</dbReference>
<evidence type="ECO:0000256" key="6">
    <source>
        <dbReference type="HAMAP-Rule" id="MF_01974"/>
    </source>
</evidence>
<comment type="subunit">
    <text evidence="6">Monomer.</text>
</comment>
<name>A0A1H5C5X1_9MICO</name>
<dbReference type="Pfam" id="PF00557">
    <property type="entry name" value="Peptidase_M24"/>
    <property type="match status" value="1"/>
</dbReference>
<dbReference type="NCBIfam" id="TIGR00500">
    <property type="entry name" value="met_pdase_I"/>
    <property type="match status" value="1"/>
</dbReference>
<feature type="domain" description="Peptidase M24" evidence="8">
    <location>
        <begin position="17"/>
        <end position="245"/>
    </location>
</feature>
<dbReference type="SUPFAM" id="SSF55920">
    <property type="entry name" value="Creatinase/aminopeptidase"/>
    <property type="match status" value="1"/>
</dbReference>
<evidence type="ECO:0000313" key="9">
    <source>
        <dbReference type="EMBL" id="SED62233.1"/>
    </source>
</evidence>
<feature type="binding site" evidence="6">
    <location>
        <position position="110"/>
    </location>
    <ligand>
        <name>a divalent metal cation</name>
        <dbReference type="ChEBI" id="CHEBI:60240"/>
        <label>1</label>
    </ligand>
</feature>
<evidence type="ECO:0000256" key="4">
    <source>
        <dbReference type="ARBA" id="ARBA00022723"/>
    </source>
</evidence>
<reference evidence="10" key="1">
    <citation type="submission" date="2016-10" db="EMBL/GenBank/DDBJ databases">
        <authorList>
            <person name="Varghese N."/>
            <person name="Submissions S."/>
        </authorList>
    </citation>
    <scope>NUCLEOTIDE SEQUENCE [LARGE SCALE GENOMIC DNA]</scope>
    <source>
        <strain evidence="10">DSM 21368</strain>
    </source>
</reference>
<gene>
    <name evidence="6" type="primary">map</name>
    <name evidence="9" type="ORF">SAMN04488554_0286</name>
</gene>
<evidence type="ECO:0000259" key="8">
    <source>
        <dbReference type="Pfam" id="PF00557"/>
    </source>
</evidence>
<dbReference type="GO" id="GO:0006508">
    <property type="term" value="P:proteolysis"/>
    <property type="evidence" value="ECO:0007669"/>
    <property type="project" value="UniProtKB-KW"/>
</dbReference>
<evidence type="ECO:0000313" key="10">
    <source>
        <dbReference type="Proteomes" id="UP000199220"/>
    </source>
</evidence>
<dbReference type="GO" id="GO:0046872">
    <property type="term" value="F:metal ion binding"/>
    <property type="evidence" value="ECO:0007669"/>
    <property type="project" value="UniProtKB-UniRule"/>
</dbReference>
<dbReference type="Gene3D" id="3.90.230.10">
    <property type="entry name" value="Creatinase/methionine aminopeptidase superfamily"/>
    <property type="match status" value="1"/>
</dbReference>
<keyword evidence="2 6" id="KW-0031">Aminopeptidase</keyword>
<comment type="function">
    <text evidence="1 6">Removes the N-terminal methionine from nascent proteins. The N-terminal methionine is often cleaved when the second residue in the primary sequence is small and uncharged (Met-Ala-, Cys, Gly, Pro, Ser, Thr, or Val). Requires deformylation of the N(alpha)-formylated initiator methionine before it can be hydrolyzed.</text>
</comment>
<dbReference type="Proteomes" id="UP000199220">
    <property type="component" value="Unassembled WGS sequence"/>
</dbReference>
<dbReference type="GO" id="GO:0004239">
    <property type="term" value="F:initiator methionyl aminopeptidase activity"/>
    <property type="evidence" value="ECO:0007669"/>
    <property type="project" value="UniProtKB-UniRule"/>
</dbReference>
<dbReference type="InterPro" id="IPR000994">
    <property type="entry name" value="Pept_M24"/>
</dbReference>
<dbReference type="PANTHER" id="PTHR43330">
    <property type="entry name" value="METHIONINE AMINOPEPTIDASE"/>
    <property type="match status" value="1"/>
</dbReference>
<dbReference type="OrthoDB" id="9802055at2"/>
<feature type="binding site" evidence="6">
    <location>
        <position position="99"/>
    </location>
    <ligand>
        <name>a divalent metal cation</name>
        <dbReference type="ChEBI" id="CHEBI:60240"/>
        <label>1</label>
    </ligand>
</feature>
<evidence type="ECO:0000256" key="7">
    <source>
        <dbReference type="RuleBase" id="RU003653"/>
    </source>
</evidence>
<dbReference type="PRINTS" id="PR00599">
    <property type="entry name" value="MAPEPTIDASE"/>
</dbReference>
<proteinExistence type="inferred from homology"/>
<dbReference type="GO" id="GO:0005829">
    <property type="term" value="C:cytosol"/>
    <property type="evidence" value="ECO:0007669"/>
    <property type="project" value="TreeGrafter"/>
</dbReference>
<sequence>MFGQRRVELKSREHIKVMRRAGLVVADIHDAVRAAIAPGVRTRALNDVAATVLEEAGAGSNFLGYHGFPGVICVSVNDEVVHGIPGDRVLADGDVVSVDAGAVIDGWHGDAAFTAVVGEGAPSDRALIAATESALWAGIAALAGGGRLGVVGDAVEASVDSAEPGYGIVREYVGHGIGTAMHQPPDVLNYRSGHRGPKIRPGLCVAIEPMIAAGTGETRVLDDDWTVVTVDGSRAAHVEHSVAVHAEGLWVLTARDGGSAGLAPHGLAPAPLD</sequence>
<protein>
    <recommendedName>
        <fullName evidence="6 7">Methionine aminopeptidase</fullName>
        <shortName evidence="6">MAP</shortName>
        <shortName evidence="6">MetAP</shortName>
        <ecNumber evidence="6 7">3.4.11.18</ecNumber>
    </recommendedName>
    <alternativeName>
        <fullName evidence="6">Peptidase M</fullName>
    </alternativeName>
</protein>
<accession>A0A1H5C5X1</accession>
<organism evidence="9 10">
    <name type="scientific">Ruania alba</name>
    <dbReference type="NCBI Taxonomy" id="648782"/>
    <lineage>
        <taxon>Bacteria</taxon>
        <taxon>Bacillati</taxon>
        <taxon>Actinomycetota</taxon>
        <taxon>Actinomycetes</taxon>
        <taxon>Micrococcales</taxon>
        <taxon>Ruaniaceae</taxon>
        <taxon>Ruania</taxon>
    </lineage>
</organism>
<keyword evidence="10" id="KW-1185">Reference proteome</keyword>
<dbReference type="STRING" id="648782.SAMN04488554_0286"/>
<feature type="binding site" evidence="6">
    <location>
        <position position="110"/>
    </location>
    <ligand>
        <name>a divalent metal cation</name>
        <dbReference type="ChEBI" id="CHEBI:60240"/>
        <label>2</label>
        <note>catalytic</note>
    </ligand>
</feature>
<dbReference type="PANTHER" id="PTHR43330:SF27">
    <property type="entry name" value="METHIONINE AMINOPEPTIDASE"/>
    <property type="match status" value="1"/>
</dbReference>
<keyword evidence="5 6" id="KW-0378">Hydrolase</keyword>
<dbReference type="AlphaFoldDB" id="A0A1H5C5X1"/>
<dbReference type="InterPro" id="IPR002467">
    <property type="entry name" value="Pept_M24A_MAP1"/>
</dbReference>
<evidence type="ECO:0000256" key="1">
    <source>
        <dbReference type="ARBA" id="ARBA00002521"/>
    </source>
</evidence>
<dbReference type="EC" id="3.4.11.18" evidence="6 7"/>
<evidence type="ECO:0000256" key="5">
    <source>
        <dbReference type="ARBA" id="ARBA00022801"/>
    </source>
</evidence>